<dbReference type="InterPro" id="IPR004104">
    <property type="entry name" value="Gfo/Idh/MocA-like_OxRdtase_C"/>
</dbReference>
<reference evidence="5" key="1">
    <citation type="submission" date="2015-08" db="EMBL/GenBank/DDBJ databases">
        <title>Genome sequencing project for genomic taxonomy and phylogenomics of Bacillus-like bacteria.</title>
        <authorList>
            <person name="Liu B."/>
            <person name="Wang J."/>
            <person name="Zhu Y."/>
            <person name="Liu G."/>
            <person name="Chen Q."/>
            <person name="Chen Z."/>
            <person name="Lan J."/>
            <person name="Che J."/>
            <person name="Ge C."/>
            <person name="Shi H."/>
            <person name="Pan Z."/>
            <person name="Liu X."/>
        </authorList>
    </citation>
    <scope>NUCLEOTIDE SEQUENCE [LARGE SCALE GENOMIC DNA]</scope>
    <source>
        <strain evidence="5">FJAT-22460</strain>
    </source>
</reference>
<comment type="caution">
    <text evidence="4">The sequence shown here is derived from an EMBL/GenBank/DDBJ whole genome shotgun (WGS) entry which is preliminary data.</text>
</comment>
<feature type="domain" description="Gfo/Idh/MocA-like oxidoreductase N-terminal" evidence="2">
    <location>
        <begin position="1"/>
        <end position="119"/>
    </location>
</feature>
<evidence type="ECO:0000259" key="3">
    <source>
        <dbReference type="Pfam" id="PF02894"/>
    </source>
</evidence>
<dbReference type="PANTHER" id="PTHR43377:SF1">
    <property type="entry name" value="BILIVERDIN REDUCTASE A"/>
    <property type="match status" value="1"/>
</dbReference>
<proteinExistence type="inferred from homology"/>
<dbReference type="Pfam" id="PF01408">
    <property type="entry name" value="GFO_IDH_MocA"/>
    <property type="match status" value="1"/>
</dbReference>
<dbReference type="SUPFAM" id="SSF51735">
    <property type="entry name" value="NAD(P)-binding Rossmann-fold domains"/>
    <property type="match status" value="1"/>
</dbReference>
<dbReference type="Proteomes" id="UP000036932">
    <property type="component" value="Unassembled WGS sequence"/>
</dbReference>
<dbReference type="SUPFAM" id="SSF55347">
    <property type="entry name" value="Glyceraldehyde-3-phosphate dehydrogenase-like, C-terminal domain"/>
    <property type="match status" value="1"/>
</dbReference>
<protein>
    <submittedName>
        <fullName evidence="4">Oxidoreductase</fullName>
    </submittedName>
</protein>
<dbReference type="PATRIC" id="fig|1705565.3.peg.897"/>
<feature type="domain" description="Gfo/Idh/MocA-like oxidoreductase C-terminal" evidence="3">
    <location>
        <begin position="136"/>
        <end position="327"/>
    </location>
</feature>
<accession>A0A0M1N465</accession>
<dbReference type="OrthoDB" id="9815825at2"/>
<evidence type="ECO:0000313" key="5">
    <source>
        <dbReference type="Proteomes" id="UP000036932"/>
    </source>
</evidence>
<dbReference type="Pfam" id="PF02894">
    <property type="entry name" value="GFO_IDH_MocA_C"/>
    <property type="match status" value="1"/>
</dbReference>
<gene>
    <name evidence="4" type="ORF">AM231_23705</name>
</gene>
<dbReference type="PANTHER" id="PTHR43377">
    <property type="entry name" value="BILIVERDIN REDUCTASE A"/>
    <property type="match status" value="1"/>
</dbReference>
<dbReference type="AlphaFoldDB" id="A0A0M1N465"/>
<name>A0A0M1N465_9BACL</name>
<sequence>MNIAILGCGTMGMIYAHNLAKMPGVTVTGVVDINARRAERAAALTGAKAYTDVASLFEQKDLETVAVCLPTYLHKPYVLQIAEKGLHVICEKPAALTLEDAQEMRAACEQHGARLFIGHVVRFFPNYHDAYQQAHSGKIGAPKMAHFKRYGAYPQGMEGWYTDPGKSGGVIMDLMIHDIDYACWLFGEVESVYASVVKRDEPKMDYAQLTLHFKNKAIASLTGYWGYPGPFTTQFEVSGDQGIIRFDSNQVQPLDIQTMGLLRGEGPAVQIPSGSSLHDPYYKELQHFIECIRNGSDPLVSIEDACYAVAIAQAAGQSAQTGQPVMIGGNVS</sequence>
<evidence type="ECO:0000256" key="1">
    <source>
        <dbReference type="ARBA" id="ARBA00010928"/>
    </source>
</evidence>
<dbReference type="Gene3D" id="3.30.360.10">
    <property type="entry name" value="Dihydrodipicolinate Reductase, domain 2"/>
    <property type="match status" value="1"/>
</dbReference>
<dbReference type="RefSeq" id="WP_053490044.1">
    <property type="nucleotide sequence ID" value="NZ_LIUT01000006.1"/>
</dbReference>
<evidence type="ECO:0000259" key="2">
    <source>
        <dbReference type="Pfam" id="PF01408"/>
    </source>
</evidence>
<dbReference type="EMBL" id="LIUT01000006">
    <property type="protein sequence ID" value="KOR76931.1"/>
    <property type="molecule type" value="Genomic_DNA"/>
</dbReference>
<organism evidence="4 5">
    <name type="scientific">Paenibacillus solani</name>
    <dbReference type="NCBI Taxonomy" id="1705565"/>
    <lineage>
        <taxon>Bacteria</taxon>
        <taxon>Bacillati</taxon>
        <taxon>Bacillota</taxon>
        <taxon>Bacilli</taxon>
        <taxon>Bacillales</taxon>
        <taxon>Paenibacillaceae</taxon>
        <taxon>Paenibacillus</taxon>
    </lineage>
</organism>
<dbReference type="GO" id="GO:0000166">
    <property type="term" value="F:nucleotide binding"/>
    <property type="evidence" value="ECO:0007669"/>
    <property type="project" value="InterPro"/>
</dbReference>
<evidence type="ECO:0000313" key="4">
    <source>
        <dbReference type="EMBL" id="KOR76931.1"/>
    </source>
</evidence>
<comment type="similarity">
    <text evidence="1">Belongs to the Gfo/Idh/MocA family.</text>
</comment>
<keyword evidence="5" id="KW-1185">Reference proteome</keyword>
<dbReference type="Gene3D" id="3.40.50.720">
    <property type="entry name" value="NAD(P)-binding Rossmann-like Domain"/>
    <property type="match status" value="1"/>
</dbReference>
<dbReference type="InterPro" id="IPR051450">
    <property type="entry name" value="Gfo/Idh/MocA_Oxidoreductases"/>
</dbReference>
<dbReference type="InterPro" id="IPR000683">
    <property type="entry name" value="Gfo/Idh/MocA-like_OxRdtase_N"/>
</dbReference>
<dbReference type="InterPro" id="IPR036291">
    <property type="entry name" value="NAD(P)-bd_dom_sf"/>
</dbReference>